<dbReference type="EMBL" id="JAXAVV010000001">
    <property type="protein sequence ID" value="MDX8048262.1"/>
    <property type="molecule type" value="Genomic_DNA"/>
</dbReference>
<comment type="caution">
    <text evidence="5">The sequence shown here is derived from an EMBL/GenBank/DDBJ whole genome shotgun (WGS) entry which is preliminary data.</text>
</comment>
<name>A0ABU4TJ11_9PSEU</name>
<keyword evidence="6" id="KW-1185">Reference proteome</keyword>
<dbReference type="InterPro" id="IPR028978">
    <property type="entry name" value="Chorismate_lyase_/UTRA_dom_sf"/>
</dbReference>
<dbReference type="PANTHER" id="PTHR44846:SF17">
    <property type="entry name" value="GNTR-FAMILY TRANSCRIPTIONAL REGULATOR"/>
    <property type="match status" value="1"/>
</dbReference>
<dbReference type="InterPro" id="IPR036390">
    <property type="entry name" value="WH_DNA-bd_sf"/>
</dbReference>
<dbReference type="PANTHER" id="PTHR44846">
    <property type="entry name" value="MANNOSYL-D-GLYCERATE TRANSPORT/METABOLISM SYSTEM REPRESSOR MNGR-RELATED"/>
    <property type="match status" value="1"/>
</dbReference>
<dbReference type="Pfam" id="PF00392">
    <property type="entry name" value="GntR"/>
    <property type="match status" value="1"/>
</dbReference>
<dbReference type="InterPro" id="IPR000524">
    <property type="entry name" value="Tscrpt_reg_HTH_GntR"/>
</dbReference>
<gene>
    <name evidence="5" type="ORF">SK571_02600</name>
</gene>
<keyword evidence="3" id="KW-0804">Transcription</keyword>
<protein>
    <submittedName>
        <fullName evidence="5">GntR family transcriptional regulator</fullName>
    </submittedName>
</protein>
<evidence type="ECO:0000256" key="1">
    <source>
        <dbReference type="ARBA" id="ARBA00023015"/>
    </source>
</evidence>
<dbReference type="InterPro" id="IPR036388">
    <property type="entry name" value="WH-like_DNA-bd_sf"/>
</dbReference>
<evidence type="ECO:0000313" key="6">
    <source>
        <dbReference type="Proteomes" id="UP001271792"/>
    </source>
</evidence>
<reference evidence="5 6" key="2">
    <citation type="submission" date="2023-11" db="EMBL/GenBank/DDBJ databases">
        <authorList>
            <person name="Lara A.C."/>
            <person name="Chronakova A."/>
        </authorList>
    </citation>
    <scope>NUCLEOTIDE SEQUENCE [LARGE SCALE GENOMIC DNA]</scope>
    <source>
        <strain evidence="5 6">BCCO 10_0798</strain>
    </source>
</reference>
<evidence type="ECO:0000256" key="2">
    <source>
        <dbReference type="ARBA" id="ARBA00023125"/>
    </source>
</evidence>
<dbReference type="Pfam" id="PF07702">
    <property type="entry name" value="UTRA"/>
    <property type="match status" value="1"/>
</dbReference>
<dbReference type="InterPro" id="IPR050679">
    <property type="entry name" value="Bact_HTH_transcr_reg"/>
</dbReference>
<dbReference type="InterPro" id="IPR011663">
    <property type="entry name" value="UTRA"/>
</dbReference>
<organism evidence="5 6">
    <name type="scientific">Lentzea kristufekii</name>
    <dbReference type="NCBI Taxonomy" id="3095430"/>
    <lineage>
        <taxon>Bacteria</taxon>
        <taxon>Bacillati</taxon>
        <taxon>Actinomycetota</taxon>
        <taxon>Actinomycetes</taxon>
        <taxon>Pseudonocardiales</taxon>
        <taxon>Pseudonocardiaceae</taxon>
        <taxon>Lentzea</taxon>
    </lineage>
</organism>
<reference evidence="5 6" key="1">
    <citation type="submission" date="2023-11" db="EMBL/GenBank/DDBJ databases">
        <title>Lentzea sokolovensis, sp. nov., Lentzea kristufkii, sp. nov., and Lentzea miocenensis, sp. nov., rare actinobacteria from Sokolov Coal Basin, Miocene lacustrine sediment, Czech Republic.</title>
        <authorList>
            <person name="Lara A."/>
            <person name="Kotroba L."/>
            <person name="Nouioui I."/>
            <person name="Neumann-Schaal M."/>
            <person name="Mast Y."/>
            <person name="Chronakova A."/>
        </authorList>
    </citation>
    <scope>NUCLEOTIDE SEQUENCE [LARGE SCALE GENOMIC DNA]</scope>
    <source>
        <strain evidence="5 6">BCCO 10_0798</strain>
    </source>
</reference>
<proteinExistence type="predicted"/>
<sequence>MPRARDLRPRHQQIAADLRDLIMRGDLGPGTQLPSTSQLVARYGAANATIQHALKSLKDEGFLDSRVGKGVYVRDRQPLVVDAAAYIAPAPGSFRYQLLAVTTAVPPADVVDGLRLDPGTATVVRNRILFHDDQPVELSSSYYPAEIAAGTTLARPAKIRGGAPQVLAELGFPQRSFVDRISARPPTVEETEALDLPDGTPVIRQLRVIHSDGGRPVEASVLIKGAHRYELLYRQTVASE</sequence>
<accession>A0ABU4TJ11</accession>
<dbReference type="Proteomes" id="UP001271792">
    <property type="component" value="Unassembled WGS sequence"/>
</dbReference>
<evidence type="ECO:0000259" key="4">
    <source>
        <dbReference type="PROSITE" id="PS50949"/>
    </source>
</evidence>
<dbReference type="SUPFAM" id="SSF64288">
    <property type="entry name" value="Chorismate lyase-like"/>
    <property type="match status" value="1"/>
</dbReference>
<dbReference type="Gene3D" id="3.40.1410.10">
    <property type="entry name" value="Chorismate lyase-like"/>
    <property type="match status" value="1"/>
</dbReference>
<dbReference type="Gene3D" id="1.10.10.10">
    <property type="entry name" value="Winged helix-like DNA-binding domain superfamily/Winged helix DNA-binding domain"/>
    <property type="match status" value="1"/>
</dbReference>
<dbReference type="SMART" id="SM00866">
    <property type="entry name" value="UTRA"/>
    <property type="match status" value="1"/>
</dbReference>
<evidence type="ECO:0000313" key="5">
    <source>
        <dbReference type="EMBL" id="MDX8048262.1"/>
    </source>
</evidence>
<dbReference type="SUPFAM" id="SSF46785">
    <property type="entry name" value="Winged helix' DNA-binding domain"/>
    <property type="match status" value="1"/>
</dbReference>
<dbReference type="SMART" id="SM00345">
    <property type="entry name" value="HTH_GNTR"/>
    <property type="match status" value="1"/>
</dbReference>
<dbReference type="RefSeq" id="WP_319982378.1">
    <property type="nucleotide sequence ID" value="NZ_JAXAVV010000001.1"/>
</dbReference>
<dbReference type="PROSITE" id="PS50949">
    <property type="entry name" value="HTH_GNTR"/>
    <property type="match status" value="1"/>
</dbReference>
<keyword evidence="2" id="KW-0238">DNA-binding</keyword>
<keyword evidence="1" id="KW-0805">Transcription regulation</keyword>
<feature type="domain" description="HTH gntR-type" evidence="4">
    <location>
        <begin position="8"/>
        <end position="76"/>
    </location>
</feature>
<evidence type="ECO:0000256" key="3">
    <source>
        <dbReference type="ARBA" id="ARBA00023163"/>
    </source>
</evidence>
<dbReference type="CDD" id="cd07377">
    <property type="entry name" value="WHTH_GntR"/>
    <property type="match status" value="1"/>
</dbReference>